<sequence length="58" mass="6618">MEMNLDITHLLNEDSQYATLPGGNNLFRAEIDPNFDLDYQFNVSESSFGLQLTYETKG</sequence>
<dbReference type="KEGG" id="vg:9926000"/>
<reference evidence="1 2" key="1">
    <citation type="journal article" date="2010" name="Virol. J.">
        <title>Genomes of the T4-related bacteriophages as windows on microbial genome evolution.</title>
        <authorList>
            <person name="Petrov V.M."/>
            <person name="Ratnayaka S."/>
            <person name="Nolan J.M."/>
            <person name="Miller E.S."/>
            <person name="Karam J.D."/>
        </authorList>
    </citation>
    <scope>NUCLEOTIDE SEQUENCE [LARGE SCALE GENOMIC DNA]</scope>
</reference>
<dbReference type="Proteomes" id="UP000008730">
    <property type="component" value="Segment"/>
</dbReference>
<dbReference type="OrthoDB" id="22774at10239"/>
<accession>E5E490</accession>
<name>E5E490_9CAUD</name>
<evidence type="ECO:0000313" key="2">
    <source>
        <dbReference type="Proteomes" id="UP000008730"/>
    </source>
</evidence>
<gene>
    <name evidence="1" type="ORF">Acj61p109</name>
</gene>
<protein>
    <submittedName>
        <fullName evidence="1">Uncharacterized protein</fullName>
    </submittedName>
</protein>
<keyword evidence="2" id="KW-1185">Reference proteome</keyword>
<dbReference type="EMBL" id="GU911519">
    <property type="protein sequence ID" value="ADG36074.1"/>
    <property type="molecule type" value="Genomic_DNA"/>
</dbReference>
<evidence type="ECO:0000313" key="1">
    <source>
        <dbReference type="EMBL" id="ADG36074.1"/>
    </source>
</evidence>
<dbReference type="RefSeq" id="YP_004009726.1">
    <property type="nucleotide sequence ID" value="NC_014661.1"/>
</dbReference>
<dbReference type="GeneID" id="9926000"/>
<proteinExistence type="predicted"/>
<organism evidence="1 2">
    <name type="scientific">Acinetobacter phage Acj61</name>
    <dbReference type="NCBI Taxonomy" id="760732"/>
    <lineage>
        <taxon>Viruses</taxon>
        <taxon>Duplodnaviria</taxon>
        <taxon>Heunggongvirae</taxon>
        <taxon>Uroviricota</taxon>
        <taxon>Caudoviricetes</taxon>
        <taxon>Pantevenvirales</taxon>
        <taxon>Straboviridae</taxon>
        <taxon>Twarogvirinae</taxon>
        <taxon>Lasallevirus</taxon>
        <taxon>Lasallevirus Acj61</taxon>
        <taxon>Acinetobacter virus Acj61</taxon>
    </lineage>
</organism>